<organism evidence="4 5">
    <name type="scientific">Helicobacter saguini</name>
    <dbReference type="NCBI Taxonomy" id="1548018"/>
    <lineage>
        <taxon>Bacteria</taxon>
        <taxon>Pseudomonadati</taxon>
        <taxon>Campylobacterota</taxon>
        <taxon>Epsilonproteobacteria</taxon>
        <taxon>Campylobacterales</taxon>
        <taxon>Helicobacteraceae</taxon>
        <taxon>Helicobacter</taxon>
    </lineage>
</organism>
<dbReference type="Gene3D" id="3.40.50.1110">
    <property type="entry name" value="SGNH hydrolase"/>
    <property type="match status" value="1"/>
</dbReference>
<dbReference type="SUPFAM" id="SSF52266">
    <property type="entry name" value="SGNH hydrolase"/>
    <property type="match status" value="1"/>
</dbReference>
<keyword evidence="2" id="KW-0812">Transmembrane</keyword>
<feature type="compositionally biased region" description="Basic and acidic residues" evidence="1">
    <location>
        <begin position="463"/>
        <end position="510"/>
    </location>
</feature>
<accession>A0A347W4S5</accession>
<sequence length="519" mass="58975">MKFVKFVYICVVCMLILSYFFYKSLVNFVAQQYHYEISINETDSIFNIANNVTNELEKYRIFLLDKDSTLGVESGELDSKVDSKDIDSSNLDSNVSETFKEDSIESKNTESNNILENNLEISQDSNIEIKEDSIAENNIESKEDSKIESANLDSNKVTNFNTFNQKSSKGWEIKNDKLYIKKGANFLLIGDSLMQGIGFALNKDLRNAGFKVKNIAKQSTGLVLLKSFNWIKEAKNAFKQNPQIAVLVVCLGMNDGWDIWDSGTHKFGSAGWIDVYGSRVQEIIDVAKGNNAALMWFEVPAVKKESLNNKLKVLNEIFREKVRENGGIFISSENILQDSKYVKFLKDSSGKSVQVRADDNIHFTKSGAKILSDSLFSHLEIIESSSQDSKPEIINIESKDKDKLIESIINRNKKLGTDSKDSILQDSKDSNENSHVEQNQTDLKNIESDLKNIESNENLNKNKQKDSINLENLEQKEQKKSKKEIKEIKNIESNENLEKNDENISKDALKNHPFFNNIE</sequence>
<evidence type="ECO:0000313" key="5">
    <source>
        <dbReference type="Proteomes" id="UP000029714"/>
    </source>
</evidence>
<evidence type="ECO:0000313" key="4">
    <source>
        <dbReference type="EMBL" id="TLD92377.1"/>
    </source>
</evidence>
<dbReference type="Proteomes" id="UP000477070">
    <property type="component" value="Unassembled WGS sequence"/>
</dbReference>
<comment type="caution">
    <text evidence="4">The sequence shown here is derived from an EMBL/GenBank/DDBJ whole genome shotgun (WGS) entry which is preliminary data.</text>
</comment>
<feature type="transmembrane region" description="Helical" evidence="2">
    <location>
        <begin position="6"/>
        <end position="22"/>
    </location>
</feature>
<dbReference type="AlphaFoldDB" id="A0A347W4S5"/>
<evidence type="ECO:0000313" key="6">
    <source>
        <dbReference type="Proteomes" id="UP000477070"/>
    </source>
</evidence>
<evidence type="ECO:0000256" key="2">
    <source>
        <dbReference type="SAM" id="Phobius"/>
    </source>
</evidence>
<reference evidence="3 6" key="4">
    <citation type="submission" date="2019-12" db="EMBL/GenBank/DDBJ databases">
        <title>Multi-Generational Helicobacter saguini Isolates.</title>
        <authorList>
            <person name="Mannion A."/>
            <person name="Shen Z."/>
            <person name="Fox J.G."/>
        </authorList>
    </citation>
    <scope>NUCLEOTIDE SEQUENCE [LARGE SCALE GENOMIC DNA]</scope>
    <source>
        <strain evidence="3">16-048</strain>
        <strain evidence="6">16-048 (F4)</strain>
    </source>
</reference>
<dbReference type="InterPro" id="IPR007407">
    <property type="entry name" value="DUF459"/>
</dbReference>
<protein>
    <submittedName>
        <fullName evidence="4">DUF459 domain-containing protein</fullName>
    </submittedName>
</protein>
<keyword evidence="2" id="KW-0472">Membrane</keyword>
<name>A0A347W4S5_9HELI</name>
<keyword evidence="5" id="KW-1185">Reference proteome</keyword>
<reference evidence="4" key="3">
    <citation type="submission" date="2018-04" db="EMBL/GenBank/DDBJ databases">
        <authorList>
            <person name="Sheh A."/>
            <person name="Shen Z."/>
            <person name="Mannion A.J."/>
            <person name="Fox J.G."/>
        </authorList>
    </citation>
    <scope>NUCLEOTIDE SEQUENCE</scope>
    <source>
        <strain evidence="4">MIT 97-6194</strain>
    </source>
</reference>
<reference evidence="4 5" key="1">
    <citation type="journal article" date="2014" name="Genome Announc.">
        <title>Draft genome sequences of eight enterohepatic helicobacter species isolated from both laboratory and wild rodents.</title>
        <authorList>
            <person name="Sheh A."/>
            <person name="Shen Z."/>
            <person name="Fox J.G."/>
        </authorList>
    </citation>
    <scope>NUCLEOTIDE SEQUENCE [LARGE SCALE GENOMIC DNA]</scope>
    <source>
        <strain evidence="4 5">MIT 97-6194</strain>
    </source>
</reference>
<feature type="region of interest" description="Disordered" evidence="1">
    <location>
        <begin position="418"/>
        <end position="519"/>
    </location>
</feature>
<evidence type="ECO:0000313" key="3">
    <source>
        <dbReference type="EMBL" id="MWV69948.1"/>
    </source>
</evidence>
<feature type="compositionally biased region" description="Basic and acidic residues" evidence="1">
    <location>
        <begin position="418"/>
        <end position="435"/>
    </location>
</feature>
<dbReference type="EMBL" id="JRMP02000020">
    <property type="protein sequence ID" value="TLD92377.1"/>
    <property type="molecule type" value="Genomic_DNA"/>
</dbReference>
<gene>
    <name evidence="3" type="ORF">DCO61_08030</name>
    <name evidence="4" type="ORF">LS64_010315</name>
</gene>
<proteinExistence type="predicted"/>
<dbReference type="InterPro" id="IPR036514">
    <property type="entry name" value="SGNH_hydro_sf"/>
</dbReference>
<evidence type="ECO:0000256" key="1">
    <source>
        <dbReference type="SAM" id="MobiDB-lite"/>
    </source>
</evidence>
<dbReference type="GO" id="GO:0016788">
    <property type="term" value="F:hydrolase activity, acting on ester bonds"/>
    <property type="evidence" value="ECO:0007669"/>
    <property type="project" value="UniProtKB-ARBA"/>
</dbReference>
<dbReference type="Pfam" id="PF04311">
    <property type="entry name" value="DUF459"/>
    <property type="match status" value="1"/>
</dbReference>
<dbReference type="RefSeq" id="WP_052062436.1">
    <property type="nucleotide sequence ID" value="NZ_JRMP02000020.1"/>
</dbReference>
<dbReference type="Proteomes" id="UP000029714">
    <property type="component" value="Unassembled WGS sequence"/>
</dbReference>
<feature type="compositionally biased region" description="Basic and acidic residues" evidence="1">
    <location>
        <begin position="444"/>
        <end position="454"/>
    </location>
</feature>
<reference evidence="4 5" key="2">
    <citation type="journal article" date="2016" name="Infect. Immun.">
        <title>Helicobacter saguini, a Novel Helicobacter Isolated from Cotton-Top Tamarins with Ulcerative Colitis, Has Proinflammatory Properties and Induces Typhlocolitis and Dysplasia in Gnotobiotic IL-10-/- Mice.</title>
        <authorList>
            <person name="Shen Z."/>
            <person name="Mannion A."/>
            <person name="Whary M.T."/>
            <person name="Muthupalani S."/>
            <person name="Sheh A."/>
            <person name="Feng Y."/>
            <person name="Gong G."/>
            <person name="Vandamme P."/>
            <person name="Holcombe H.R."/>
            <person name="Paster B.J."/>
            <person name="Fox J.G."/>
        </authorList>
    </citation>
    <scope>NUCLEOTIDE SEQUENCE [LARGE SCALE GENOMIC DNA]</scope>
    <source>
        <strain evidence="4 5">MIT 97-6194</strain>
    </source>
</reference>
<dbReference type="OrthoDB" id="445620at2"/>
<dbReference type="EMBL" id="QBIU01000001">
    <property type="protein sequence ID" value="MWV69948.1"/>
    <property type="molecule type" value="Genomic_DNA"/>
</dbReference>
<keyword evidence="2" id="KW-1133">Transmembrane helix</keyword>